<accession>A0A4Y8PQY4</accession>
<keyword evidence="1" id="KW-0175">Coiled coil</keyword>
<comment type="caution">
    <text evidence="3">The sequence shown here is derived from an EMBL/GenBank/DDBJ whole genome shotgun (WGS) entry which is preliminary data.</text>
</comment>
<evidence type="ECO:0000256" key="1">
    <source>
        <dbReference type="SAM" id="Coils"/>
    </source>
</evidence>
<dbReference type="AlphaFoldDB" id="A0A4Y8PQY4"/>
<dbReference type="EMBL" id="MYFO01000052">
    <property type="protein sequence ID" value="TFE83298.1"/>
    <property type="molecule type" value="Genomic_DNA"/>
</dbReference>
<evidence type="ECO:0000313" key="4">
    <source>
        <dbReference type="Proteomes" id="UP000298246"/>
    </source>
</evidence>
<feature type="signal peptide" evidence="2">
    <location>
        <begin position="1"/>
        <end position="24"/>
    </location>
</feature>
<keyword evidence="2" id="KW-0732">Signal</keyword>
<protein>
    <recommendedName>
        <fullName evidence="5">SbsC C-terminal domain-containing protein</fullName>
    </recommendedName>
</protein>
<dbReference type="Gene3D" id="6.10.250.3150">
    <property type="match status" value="1"/>
</dbReference>
<feature type="chain" id="PRO_5021322016" description="SbsC C-terminal domain-containing protein" evidence="2">
    <location>
        <begin position="25"/>
        <end position="360"/>
    </location>
</feature>
<sequence>MRWGILYIMLIGLLLAVLPPAAYAEEADTPSAETNALVQKGLTIFEIDREVARLNDKDAAIAAQIGQAELDITAQDAKVQATRKHAGGVLRAYYMGSRSSLWMMMLSANSLADALRLFEYLQMIVTNDRKALNAYTESYKQLTTLKSGLEDSRVALQMTKVAYLKQRERLVSLQAELDRELAENKEAQAIMQRIQALNDQWQHQGLPLFQQYFNGLSVAFMDLPKLLADGSRLDMSSFKNPVFTLTDSDFNAFLQQTNRELFQTLQFRFAPNELVASGGKDGHTLELHGSFALIKGPSMNEVRFQVNRMLFDGYELPDTTVQDLMSRFPLAFQPKAFIPAIDVDTVTMDNGKLVVKLVLL</sequence>
<evidence type="ECO:0000256" key="2">
    <source>
        <dbReference type="SAM" id="SignalP"/>
    </source>
</evidence>
<proteinExistence type="predicted"/>
<reference evidence="3 4" key="1">
    <citation type="submission" date="2017-03" db="EMBL/GenBank/DDBJ databases">
        <title>Isolation of Levoglucosan Utilizing Bacteria.</title>
        <authorList>
            <person name="Arya A.S."/>
        </authorList>
    </citation>
    <scope>NUCLEOTIDE SEQUENCE [LARGE SCALE GENOMIC DNA]</scope>
    <source>
        <strain evidence="3 4">MEC069</strain>
    </source>
</reference>
<dbReference type="Proteomes" id="UP000298246">
    <property type="component" value="Unassembled WGS sequence"/>
</dbReference>
<feature type="coiled-coil region" evidence="1">
    <location>
        <begin position="163"/>
        <end position="204"/>
    </location>
</feature>
<keyword evidence="4" id="KW-1185">Reference proteome</keyword>
<dbReference type="OrthoDB" id="2657928at2"/>
<dbReference type="RefSeq" id="WP_134757281.1">
    <property type="nucleotide sequence ID" value="NZ_MYFO02000016.1"/>
</dbReference>
<organism evidence="3 4">
    <name type="scientific">Paenibacillus athensensis</name>
    <dbReference type="NCBI Taxonomy" id="1967502"/>
    <lineage>
        <taxon>Bacteria</taxon>
        <taxon>Bacillati</taxon>
        <taxon>Bacillota</taxon>
        <taxon>Bacilli</taxon>
        <taxon>Bacillales</taxon>
        <taxon>Paenibacillaceae</taxon>
        <taxon>Paenibacillus</taxon>
    </lineage>
</organism>
<gene>
    <name evidence="3" type="ORF">B5M42_23265</name>
</gene>
<evidence type="ECO:0008006" key="5">
    <source>
        <dbReference type="Google" id="ProtNLM"/>
    </source>
</evidence>
<name>A0A4Y8PQY4_9BACL</name>
<evidence type="ECO:0000313" key="3">
    <source>
        <dbReference type="EMBL" id="TFE83298.1"/>
    </source>
</evidence>